<reference evidence="2" key="1">
    <citation type="submission" date="2022-12" db="EMBL/GenBank/DDBJ databases">
        <title>Reclassification of two methanogenic archaea species isolated from the Kolyma lowland permafrost.</title>
        <authorList>
            <person name="Trubitsyn V.E."/>
            <person name="Rivkina E.M."/>
            <person name="Shcherbakova V.A."/>
        </authorList>
    </citation>
    <scope>NUCLEOTIDE SEQUENCE</scope>
    <source>
        <strain evidence="2">M2</strain>
        <strain evidence="3">MK4</strain>
    </source>
</reference>
<dbReference type="EMBL" id="JAPVES010000030">
    <property type="protein sequence ID" value="MCZ3372946.1"/>
    <property type="molecule type" value="Genomic_DNA"/>
</dbReference>
<comment type="caution">
    <text evidence="2">The sequence shown here is derived from an EMBL/GenBank/DDBJ whole genome shotgun (WGS) entry which is preliminary data.</text>
</comment>
<dbReference type="Proteomes" id="UP001074446">
    <property type="component" value="Unassembled WGS sequence"/>
</dbReference>
<evidence type="ECO:0000313" key="3">
    <source>
        <dbReference type="EMBL" id="MCZ3372946.1"/>
    </source>
</evidence>
<accession>A0A9E4ZUE9</accession>
<protein>
    <submittedName>
        <fullName evidence="2">Uncharacterized protein</fullName>
    </submittedName>
</protein>
<dbReference type="RefSeq" id="WP_048080463.1">
    <property type="nucleotide sequence ID" value="NZ_JAPVER010000018.1"/>
</dbReference>
<name>A0A9E4ZUE9_9EURY</name>
<proteinExistence type="predicted"/>
<organism evidence="2 4">
    <name type="scientific">Methanobacterium veterum</name>
    <dbReference type="NCBI Taxonomy" id="408577"/>
    <lineage>
        <taxon>Archaea</taxon>
        <taxon>Methanobacteriati</taxon>
        <taxon>Methanobacteriota</taxon>
        <taxon>Methanomada group</taxon>
        <taxon>Methanobacteria</taxon>
        <taxon>Methanobacteriales</taxon>
        <taxon>Methanobacteriaceae</taxon>
        <taxon>Methanobacterium</taxon>
    </lineage>
</organism>
<keyword evidence="4" id="KW-1185">Reference proteome</keyword>
<dbReference type="Proteomes" id="UP001068021">
    <property type="component" value="Unassembled WGS sequence"/>
</dbReference>
<feature type="compositionally biased region" description="Basic and acidic residues" evidence="1">
    <location>
        <begin position="10"/>
        <end position="22"/>
    </location>
</feature>
<dbReference type="AlphaFoldDB" id="A0A9E4ZUE9"/>
<evidence type="ECO:0000256" key="1">
    <source>
        <dbReference type="SAM" id="MobiDB-lite"/>
    </source>
</evidence>
<dbReference type="EMBL" id="JAPVER010000018">
    <property type="protein sequence ID" value="MCZ3365191.1"/>
    <property type="molecule type" value="Genomic_DNA"/>
</dbReference>
<sequence>MTPQNTEEGYGSKDLLKKARESRGKDFKKVLKEVEDAIEKSENPDENLLRAKKILTARMSSRMHDKEKISK</sequence>
<evidence type="ECO:0000313" key="2">
    <source>
        <dbReference type="EMBL" id="MCZ3365191.1"/>
    </source>
</evidence>
<gene>
    <name evidence="3" type="ORF">O3H35_09905</name>
    <name evidence="2" type="ORF">O3H54_04785</name>
</gene>
<feature type="region of interest" description="Disordered" evidence="1">
    <location>
        <begin position="1"/>
        <end position="22"/>
    </location>
</feature>
<evidence type="ECO:0000313" key="4">
    <source>
        <dbReference type="Proteomes" id="UP001068021"/>
    </source>
</evidence>